<protein>
    <submittedName>
        <fullName evidence="2">Uncharacterized protein</fullName>
    </submittedName>
</protein>
<dbReference type="Proteomes" id="UP000827284">
    <property type="component" value="Unassembled WGS sequence"/>
</dbReference>
<keyword evidence="3" id="KW-1185">Reference proteome</keyword>
<organism evidence="2 3">
    <name type="scientific">Entomortierella parvispora</name>
    <dbReference type="NCBI Taxonomy" id="205924"/>
    <lineage>
        <taxon>Eukaryota</taxon>
        <taxon>Fungi</taxon>
        <taxon>Fungi incertae sedis</taxon>
        <taxon>Mucoromycota</taxon>
        <taxon>Mortierellomycotina</taxon>
        <taxon>Mortierellomycetes</taxon>
        <taxon>Mortierellales</taxon>
        <taxon>Mortierellaceae</taxon>
        <taxon>Entomortierella</taxon>
    </lineage>
</organism>
<gene>
    <name evidence="2" type="ORF">EMPS_10536</name>
</gene>
<dbReference type="AlphaFoldDB" id="A0A9P3HK74"/>
<evidence type="ECO:0000313" key="2">
    <source>
        <dbReference type="EMBL" id="GJJ78177.1"/>
    </source>
</evidence>
<reference evidence="2" key="1">
    <citation type="submission" date="2021-11" db="EMBL/GenBank/DDBJ databases">
        <authorList>
            <person name="Herlambang A."/>
            <person name="Guo Y."/>
            <person name="Takashima Y."/>
            <person name="Nishizawa T."/>
        </authorList>
    </citation>
    <scope>NUCLEOTIDE SEQUENCE</scope>
    <source>
        <strain evidence="2">E1425</strain>
    </source>
</reference>
<accession>A0A9P3HK74</accession>
<name>A0A9P3HK74_9FUNG</name>
<evidence type="ECO:0000256" key="1">
    <source>
        <dbReference type="SAM" id="MobiDB-lite"/>
    </source>
</evidence>
<evidence type="ECO:0000313" key="3">
    <source>
        <dbReference type="Proteomes" id="UP000827284"/>
    </source>
</evidence>
<sequence length="212" mass="23852">MLIINSVFKGRKRVEEHIKTWAAQFGFKTRVGRSEESAVKIVCSLEGSHKSKKSDDPTKHRNRSASPEHQTWHLGSVRILARSYTKNKSLAWRQWTVIDAYHGLTPLFLKDKIKTLFCPTQETASIRFIKGIEDCGRKGIPRPTTRTDYRLSSDTKSAVTSVLKDRAAQVIHHVHQRDTGIESFEISARKEDQGLPGRTCGSAGTFPIGPLL</sequence>
<comment type="caution">
    <text evidence="2">The sequence shown here is derived from an EMBL/GenBank/DDBJ whole genome shotgun (WGS) entry which is preliminary data.</text>
</comment>
<proteinExistence type="predicted"/>
<feature type="compositionally biased region" description="Basic and acidic residues" evidence="1">
    <location>
        <begin position="48"/>
        <end position="59"/>
    </location>
</feature>
<dbReference type="OrthoDB" id="2446782at2759"/>
<reference evidence="2" key="2">
    <citation type="journal article" date="2022" name="Microbiol. Resour. Announc.">
        <title>Whole-Genome Sequence of Entomortierella parvispora E1425, a Mucoromycotan Fungus Associated with Burkholderiaceae-Related Endosymbiotic Bacteria.</title>
        <authorList>
            <person name="Herlambang A."/>
            <person name="Guo Y."/>
            <person name="Takashima Y."/>
            <person name="Narisawa K."/>
            <person name="Ohta H."/>
            <person name="Nishizawa T."/>
        </authorList>
    </citation>
    <scope>NUCLEOTIDE SEQUENCE</scope>
    <source>
        <strain evidence="2">E1425</strain>
    </source>
</reference>
<feature type="region of interest" description="Disordered" evidence="1">
    <location>
        <begin position="48"/>
        <end position="69"/>
    </location>
</feature>
<dbReference type="EMBL" id="BQFW01000014">
    <property type="protein sequence ID" value="GJJ78177.1"/>
    <property type="molecule type" value="Genomic_DNA"/>
</dbReference>